<comment type="caution">
    <text evidence="2">The sequence shown here is derived from an EMBL/GenBank/DDBJ whole genome shotgun (WGS) entry which is preliminary data.</text>
</comment>
<evidence type="ECO:0000256" key="1">
    <source>
        <dbReference type="SAM" id="SignalP"/>
    </source>
</evidence>
<dbReference type="AlphaFoldDB" id="A0A9N8DY54"/>
<evidence type="ECO:0000313" key="3">
    <source>
        <dbReference type="Proteomes" id="UP001153069"/>
    </source>
</evidence>
<proteinExistence type="predicted"/>
<dbReference type="EMBL" id="CAICTM010000333">
    <property type="protein sequence ID" value="CAB9508129.1"/>
    <property type="molecule type" value="Genomic_DNA"/>
</dbReference>
<accession>A0A9N8DY54</accession>
<feature type="signal peptide" evidence="1">
    <location>
        <begin position="1"/>
        <end position="20"/>
    </location>
</feature>
<evidence type="ECO:0000313" key="2">
    <source>
        <dbReference type="EMBL" id="CAB9508129.1"/>
    </source>
</evidence>
<sequence length="318" mass="33396">MMMKAIPLALSSLFLVCARAQDQQQPPPCDVCVGGAFDASLSFGGIPCSDWHGFASTTTPDGEEACYLHRTSGAHFCGCASDQQFDTCYLCGDANSNEYANLGLALPDSPDGGGLTCKDILEMPDTDDGITCPLIQEKYQKWCGCPNAADDAEPPCPFCEGGGEPNPALEFPFADGGQSCAALNDWYKVQTANACPKIRQADSLTYLIDMQAYCECPGREAPKICSDVYCPSGTGIPAANLSKVLDENTGITCGDSSYLLEMIQSQANCDLLLSTADQCCKTASEVFVATATTSAAATTILMASVKSLLVVVVLGLAL</sequence>
<organism evidence="2 3">
    <name type="scientific">Seminavis robusta</name>
    <dbReference type="NCBI Taxonomy" id="568900"/>
    <lineage>
        <taxon>Eukaryota</taxon>
        <taxon>Sar</taxon>
        <taxon>Stramenopiles</taxon>
        <taxon>Ochrophyta</taxon>
        <taxon>Bacillariophyta</taxon>
        <taxon>Bacillariophyceae</taxon>
        <taxon>Bacillariophycidae</taxon>
        <taxon>Naviculales</taxon>
        <taxon>Naviculaceae</taxon>
        <taxon>Seminavis</taxon>
    </lineage>
</organism>
<keyword evidence="1" id="KW-0732">Signal</keyword>
<reference evidence="2" key="1">
    <citation type="submission" date="2020-06" db="EMBL/GenBank/DDBJ databases">
        <authorList>
            <consortium name="Plant Systems Biology data submission"/>
        </authorList>
    </citation>
    <scope>NUCLEOTIDE SEQUENCE</scope>
    <source>
        <strain evidence="2">D6</strain>
    </source>
</reference>
<feature type="chain" id="PRO_5040409282" evidence="1">
    <location>
        <begin position="21"/>
        <end position="318"/>
    </location>
</feature>
<gene>
    <name evidence="2" type="ORF">SEMRO_334_G119940.1</name>
</gene>
<name>A0A9N8DY54_9STRA</name>
<dbReference type="Proteomes" id="UP001153069">
    <property type="component" value="Unassembled WGS sequence"/>
</dbReference>
<keyword evidence="3" id="KW-1185">Reference proteome</keyword>
<protein>
    <submittedName>
        <fullName evidence="2">Uncharacterized protein</fullName>
    </submittedName>
</protein>